<dbReference type="AlphaFoldDB" id="A0A060H6M7"/>
<evidence type="ECO:0000313" key="2">
    <source>
        <dbReference type="EMBL" id="AIC11651.1"/>
    </source>
</evidence>
<evidence type="ECO:0000313" key="1">
    <source>
        <dbReference type="EMBL" id="AIC10935.1"/>
    </source>
</evidence>
<dbReference type="HOGENOM" id="CLU_2083956_0_0_6"/>
<proteinExistence type="predicted"/>
<accession>A0A060H6M7</accession>
<reference evidence="1 3" key="1">
    <citation type="submission" date="2013-08" db="EMBL/GenBank/DDBJ databases">
        <authorList>
            <person name="Stouthamer R."/>
            <person name="Nunney L."/>
        </authorList>
    </citation>
    <scope>NUCLEOTIDE SEQUENCE [LARGE SCALE GENOMIC DNA]</scope>
    <source>
        <strain evidence="3">ann-1</strain>
        <strain evidence="1">Ann-1</strain>
    </source>
</reference>
<dbReference type="EMBL" id="CP006696">
    <property type="protein sequence ID" value="AIC11651.1"/>
    <property type="molecule type" value="Genomic_DNA"/>
</dbReference>
<dbReference type="EMBL" id="CP006696">
    <property type="protein sequence ID" value="AIC10935.1"/>
    <property type="molecule type" value="Genomic_DNA"/>
</dbReference>
<gene>
    <name evidence="1" type="ORF">D934_00815</name>
    <name evidence="2" type="ORF">D934_12730</name>
</gene>
<dbReference type="KEGG" id="xfs:D934_12730"/>
<evidence type="ECO:0000313" key="3">
    <source>
        <dbReference type="Proteomes" id="UP000027215"/>
    </source>
</evidence>
<sequence length="117" mass="10783">MLHLLGGLDSGNQGGAEADGEAALAGGGVLGGVAGVVCLDDVDFFGVDVDVAVRGQDVAADLLVVAARQQGHIAVGGADEGAGGGGGCGGAVGALALVAQGEGSAAVADEAALFGVL</sequence>
<dbReference type="PATRIC" id="fig|155920.8.peg.191"/>
<protein>
    <submittedName>
        <fullName evidence="1">Uncharacterized protein</fullName>
    </submittedName>
</protein>
<dbReference type="KEGG" id="xfs:D934_00815"/>
<dbReference type="Proteomes" id="UP000027215">
    <property type="component" value="Chromosome"/>
</dbReference>
<name>A0A060H6M7_XYLFS</name>
<organism evidence="1 3">
    <name type="scientific">Xylella fastidiosa subsp. sandyi Ann-1</name>
    <dbReference type="NCBI Taxonomy" id="155920"/>
    <lineage>
        <taxon>Bacteria</taxon>
        <taxon>Pseudomonadati</taxon>
        <taxon>Pseudomonadota</taxon>
        <taxon>Gammaproteobacteria</taxon>
        <taxon>Lysobacterales</taxon>
        <taxon>Lysobacteraceae</taxon>
        <taxon>Xylella</taxon>
    </lineage>
</organism>